<evidence type="ECO:0000313" key="6">
    <source>
        <dbReference type="EMBL" id="SDZ86356.1"/>
    </source>
</evidence>
<dbReference type="STRING" id="425514.SAMN05443550_101248"/>
<keyword evidence="2" id="KW-0805">Transcription regulation</keyword>
<dbReference type="GO" id="GO:0003677">
    <property type="term" value="F:DNA binding"/>
    <property type="evidence" value="ECO:0007669"/>
    <property type="project" value="InterPro"/>
</dbReference>
<proteinExistence type="inferred from homology"/>
<dbReference type="SUPFAM" id="SSF88946">
    <property type="entry name" value="Sigma2 domain of RNA polymerase sigma factors"/>
    <property type="match status" value="1"/>
</dbReference>
<keyword evidence="7" id="KW-1185">Reference proteome</keyword>
<accession>A0A1H3WGT6</accession>
<evidence type="ECO:0000259" key="5">
    <source>
        <dbReference type="PROSITE" id="PS00622"/>
    </source>
</evidence>
<feature type="domain" description="HTH luxR-type" evidence="5">
    <location>
        <begin position="148"/>
        <end position="175"/>
    </location>
</feature>
<keyword evidence="4" id="KW-0804">Transcription</keyword>
<dbReference type="InterPro" id="IPR000792">
    <property type="entry name" value="Tscrpt_reg_LuxR_C"/>
</dbReference>
<dbReference type="Pfam" id="PF04542">
    <property type="entry name" value="Sigma70_r2"/>
    <property type="match status" value="1"/>
</dbReference>
<sequence>MIEKGLDTKNLWTKIALSDDHKSFEQFFIIFNTRLIKFCELYVNKKEIAEEIVADVFVTLWNQRLKMTEVENLETYIFISVKNRALNYLRKNAAVQLVQIEDSHSQLIAYSDPEAEIERKELFFKLDQAIDTLPQQCKIIFQLVKEDGMRYKEVAEILNISHKTVQTQILRAMKKLSKEMGPYLTVKNFISKFV</sequence>
<dbReference type="InterPro" id="IPR007627">
    <property type="entry name" value="RNA_pol_sigma70_r2"/>
</dbReference>
<dbReference type="RefSeq" id="WP_175470451.1">
    <property type="nucleotide sequence ID" value="NZ_FNRA01000001.1"/>
</dbReference>
<dbReference type="CDD" id="cd06171">
    <property type="entry name" value="Sigma70_r4"/>
    <property type="match status" value="1"/>
</dbReference>
<dbReference type="InterPro" id="IPR013249">
    <property type="entry name" value="RNA_pol_sigma70_r4_t2"/>
</dbReference>
<dbReference type="SUPFAM" id="SSF88659">
    <property type="entry name" value="Sigma3 and sigma4 domains of RNA polymerase sigma factors"/>
    <property type="match status" value="1"/>
</dbReference>
<dbReference type="InterPro" id="IPR039425">
    <property type="entry name" value="RNA_pol_sigma-70-like"/>
</dbReference>
<dbReference type="Gene3D" id="1.10.10.10">
    <property type="entry name" value="Winged helix-like DNA-binding domain superfamily/Winged helix DNA-binding domain"/>
    <property type="match status" value="1"/>
</dbReference>
<dbReference type="Pfam" id="PF08281">
    <property type="entry name" value="Sigma70_r4_2"/>
    <property type="match status" value="1"/>
</dbReference>
<gene>
    <name evidence="6" type="ORF">SAMN05443550_101248</name>
</gene>
<comment type="similarity">
    <text evidence="1">Belongs to the sigma-70 factor family. ECF subfamily.</text>
</comment>
<dbReference type="NCBIfam" id="TIGR02937">
    <property type="entry name" value="sigma70-ECF"/>
    <property type="match status" value="1"/>
</dbReference>
<evidence type="ECO:0000256" key="1">
    <source>
        <dbReference type="ARBA" id="ARBA00010641"/>
    </source>
</evidence>
<evidence type="ECO:0000313" key="7">
    <source>
        <dbReference type="Proteomes" id="UP000198850"/>
    </source>
</evidence>
<dbReference type="GO" id="GO:0016987">
    <property type="term" value="F:sigma factor activity"/>
    <property type="evidence" value="ECO:0007669"/>
    <property type="project" value="UniProtKB-KW"/>
</dbReference>
<dbReference type="Proteomes" id="UP000198850">
    <property type="component" value="Unassembled WGS sequence"/>
</dbReference>
<dbReference type="InterPro" id="IPR013325">
    <property type="entry name" value="RNA_pol_sigma_r2"/>
</dbReference>
<dbReference type="AlphaFoldDB" id="A0A1H3WGT6"/>
<dbReference type="Gene3D" id="1.10.1740.10">
    <property type="match status" value="1"/>
</dbReference>
<reference evidence="6 7" key="1">
    <citation type="submission" date="2016-10" db="EMBL/GenBank/DDBJ databases">
        <authorList>
            <person name="de Groot N.N."/>
        </authorList>
    </citation>
    <scope>NUCLEOTIDE SEQUENCE [LARGE SCALE GENOMIC DNA]</scope>
    <source>
        <strain evidence="6 7">DSM 19033</strain>
    </source>
</reference>
<protein>
    <submittedName>
        <fullName evidence="6">RNA polymerase sigma-70 factor, ECF subfamily</fullName>
    </submittedName>
</protein>
<dbReference type="InterPro" id="IPR036388">
    <property type="entry name" value="WH-like_DNA-bd_sf"/>
</dbReference>
<dbReference type="PROSITE" id="PS00622">
    <property type="entry name" value="HTH_LUXR_1"/>
    <property type="match status" value="1"/>
</dbReference>
<dbReference type="InterPro" id="IPR014327">
    <property type="entry name" value="RNA_pol_sigma70_bacteroid"/>
</dbReference>
<organism evidence="6 7">
    <name type="scientific">Pedobacter hartonius</name>
    <dbReference type="NCBI Taxonomy" id="425514"/>
    <lineage>
        <taxon>Bacteria</taxon>
        <taxon>Pseudomonadati</taxon>
        <taxon>Bacteroidota</taxon>
        <taxon>Sphingobacteriia</taxon>
        <taxon>Sphingobacteriales</taxon>
        <taxon>Sphingobacteriaceae</taxon>
        <taxon>Pedobacter</taxon>
    </lineage>
</organism>
<keyword evidence="3" id="KW-0731">Sigma factor</keyword>
<name>A0A1H3WGT6_9SPHI</name>
<evidence type="ECO:0000256" key="3">
    <source>
        <dbReference type="ARBA" id="ARBA00023082"/>
    </source>
</evidence>
<dbReference type="InterPro" id="IPR013324">
    <property type="entry name" value="RNA_pol_sigma_r3/r4-like"/>
</dbReference>
<dbReference type="NCBIfam" id="TIGR02985">
    <property type="entry name" value="Sig70_bacteroi1"/>
    <property type="match status" value="1"/>
</dbReference>
<dbReference type="GO" id="GO:0006352">
    <property type="term" value="P:DNA-templated transcription initiation"/>
    <property type="evidence" value="ECO:0007669"/>
    <property type="project" value="InterPro"/>
</dbReference>
<dbReference type="PANTHER" id="PTHR43133:SF46">
    <property type="entry name" value="RNA POLYMERASE SIGMA-70 FACTOR ECF SUBFAMILY"/>
    <property type="match status" value="1"/>
</dbReference>
<evidence type="ECO:0000256" key="2">
    <source>
        <dbReference type="ARBA" id="ARBA00023015"/>
    </source>
</evidence>
<dbReference type="InterPro" id="IPR014284">
    <property type="entry name" value="RNA_pol_sigma-70_dom"/>
</dbReference>
<dbReference type="EMBL" id="FNRA01000001">
    <property type="protein sequence ID" value="SDZ86356.1"/>
    <property type="molecule type" value="Genomic_DNA"/>
</dbReference>
<evidence type="ECO:0000256" key="4">
    <source>
        <dbReference type="ARBA" id="ARBA00023163"/>
    </source>
</evidence>
<dbReference type="PANTHER" id="PTHR43133">
    <property type="entry name" value="RNA POLYMERASE ECF-TYPE SIGMA FACTO"/>
    <property type="match status" value="1"/>
</dbReference>